<dbReference type="OrthoDB" id="6106414at2"/>
<protein>
    <recommendedName>
        <fullName evidence="4">Secreted protein</fullName>
    </recommendedName>
</protein>
<keyword evidence="1" id="KW-0732">Signal</keyword>
<proteinExistence type="predicted"/>
<comment type="caution">
    <text evidence="2">The sequence shown here is derived from an EMBL/GenBank/DDBJ whole genome shotgun (WGS) entry which is preliminary data.</text>
</comment>
<sequence length="65" mass="7150">MKIRSIIYRFLTVMGITLALAACSDDGPMEQAGENVDEAVEETQNTIEDSCENVKEHLGAEDEDC</sequence>
<dbReference type="RefSeq" id="WP_060469194.1">
    <property type="nucleotide sequence ID" value="NZ_AP025515.1"/>
</dbReference>
<name>A0A109D6A0_9VIBR</name>
<organism evidence="2 3">
    <name type="scientific">Vibrio toranzoniae</name>
    <dbReference type="NCBI Taxonomy" id="1194427"/>
    <lineage>
        <taxon>Bacteria</taxon>
        <taxon>Pseudomonadati</taxon>
        <taxon>Pseudomonadota</taxon>
        <taxon>Gammaproteobacteria</taxon>
        <taxon>Vibrionales</taxon>
        <taxon>Vibrionaceae</taxon>
        <taxon>Vibrio</taxon>
    </lineage>
</organism>
<evidence type="ECO:0008006" key="4">
    <source>
        <dbReference type="Google" id="ProtNLM"/>
    </source>
</evidence>
<dbReference type="EMBL" id="LMXU01000032">
    <property type="protein sequence ID" value="KWT99680.1"/>
    <property type="molecule type" value="Genomic_DNA"/>
</dbReference>
<gene>
    <name evidence="2" type="ORF">APQ14_15095</name>
</gene>
<dbReference type="Proteomes" id="UP000057389">
    <property type="component" value="Unassembled WGS sequence"/>
</dbReference>
<reference evidence="2 3" key="1">
    <citation type="submission" date="2015-11" db="EMBL/GenBank/DDBJ databases">
        <title>Draft WGS of Vibrio toranzoniae.</title>
        <authorList>
            <person name="Lasa A."/>
            <person name="Romalde J.L."/>
        </authorList>
    </citation>
    <scope>NUCLEOTIDE SEQUENCE [LARGE SCALE GENOMIC DNA]</scope>
    <source>
        <strain evidence="2 3">Vb 10.8</strain>
    </source>
</reference>
<evidence type="ECO:0000256" key="1">
    <source>
        <dbReference type="SAM" id="SignalP"/>
    </source>
</evidence>
<feature type="chain" id="PRO_5007133794" description="Secreted protein" evidence="1">
    <location>
        <begin position="22"/>
        <end position="65"/>
    </location>
</feature>
<feature type="signal peptide" evidence="1">
    <location>
        <begin position="1"/>
        <end position="21"/>
    </location>
</feature>
<accession>A0A109D6A0</accession>
<dbReference type="AlphaFoldDB" id="A0A109D6A0"/>
<evidence type="ECO:0000313" key="2">
    <source>
        <dbReference type="EMBL" id="KWT99680.1"/>
    </source>
</evidence>
<evidence type="ECO:0000313" key="3">
    <source>
        <dbReference type="Proteomes" id="UP000057389"/>
    </source>
</evidence>
<dbReference type="PROSITE" id="PS51257">
    <property type="entry name" value="PROKAR_LIPOPROTEIN"/>
    <property type="match status" value="1"/>
</dbReference>
<keyword evidence="3" id="KW-1185">Reference proteome</keyword>
<dbReference type="GeneID" id="300180766"/>